<evidence type="ECO:0000256" key="5">
    <source>
        <dbReference type="SAM" id="Phobius"/>
    </source>
</evidence>
<accession>A0A448UZG6</accession>
<feature type="transmembrane region" description="Helical" evidence="5">
    <location>
        <begin position="21"/>
        <end position="43"/>
    </location>
</feature>
<keyword evidence="2 5" id="KW-0812">Transmembrane</keyword>
<keyword evidence="6" id="KW-0645">Protease</keyword>
<proteinExistence type="predicted"/>
<protein>
    <submittedName>
        <fullName evidence="6">Predicted metalloprotease</fullName>
    </submittedName>
</protein>
<dbReference type="PANTHER" id="PTHR30168">
    <property type="entry name" value="PUTATIVE MEMBRANE PROTEIN YPFJ"/>
    <property type="match status" value="1"/>
</dbReference>
<sequence length="283" mass="30859">MKFQGRRGSSNINDMRGGGGGGRFPVGGLGIGGILILLLLRLLGGGGFDVNPGTETTSPPAQTRQQASTEDTLYEFASVVLADTEDIWTEQFQEHGQEYHPPQMNIFTGAVQSGCGYASAQTGPFYCPADQSVYLDLSFYDDLTRKLGARGDYAFAYVIAHEVGHHVQRELGVMSQVQNIQQRVSKEDANRWSVALELQADYLAGVVARHQQEAGYLDPGDIEEAISATIAVGDDTLQKRAQGYVVPDSFTHGTAEQRTEWYKRGWNAGDLSDWNTFSALGLQ</sequence>
<evidence type="ECO:0000256" key="2">
    <source>
        <dbReference type="ARBA" id="ARBA00022692"/>
    </source>
</evidence>
<evidence type="ECO:0000313" key="6">
    <source>
        <dbReference type="EMBL" id="VEJ34247.1"/>
    </source>
</evidence>
<dbReference type="KEGG" id="piv:NCTC13079_00056"/>
<evidence type="ECO:0000256" key="3">
    <source>
        <dbReference type="ARBA" id="ARBA00022989"/>
    </source>
</evidence>
<comment type="subcellular location">
    <subcellularLocation>
        <location evidence="1">Membrane</location>
        <topology evidence="1">Single-pass membrane protein</topology>
    </subcellularLocation>
</comment>
<dbReference type="GO" id="GO:0016020">
    <property type="term" value="C:membrane"/>
    <property type="evidence" value="ECO:0007669"/>
    <property type="project" value="UniProtKB-SubCell"/>
</dbReference>
<dbReference type="GO" id="GO:0008237">
    <property type="term" value="F:metallopeptidase activity"/>
    <property type="evidence" value="ECO:0007669"/>
    <property type="project" value="UniProtKB-KW"/>
</dbReference>
<keyword evidence="4 5" id="KW-0472">Membrane</keyword>
<dbReference type="OrthoDB" id="9774900at2"/>
<organism evidence="6 7">
    <name type="scientific">Aedoeadaptatus ivorii</name>
    <dbReference type="NCBI Taxonomy" id="54006"/>
    <lineage>
        <taxon>Bacteria</taxon>
        <taxon>Bacillati</taxon>
        <taxon>Bacillota</taxon>
        <taxon>Tissierellia</taxon>
        <taxon>Tissierellales</taxon>
        <taxon>Peptoniphilaceae</taxon>
        <taxon>Aedoeadaptatus</taxon>
    </lineage>
</organism>
<name>A0A448UZG6_9FIRM</name>
<keyword evidence="3 5" id="KW-1133">Transmembrane helix</keyword>
<evidence type="ECO:0000313" key="7">
    <source>
        <dbReference type="Proteomes" id="UP000269544"/>
    </source>
</evidence>
<gene>
    <name evidence="6" type="ORF">NCTC13079_00056</name>
</gene>
<dbReference type="Proteomes" id="UP000269544">
    <property type="component" value="Chromosome"/>
</dbReference>
<dbReference type="Pfam" id="PF04228">
    <property type="entry name" value="Zn_peptidase"/>
    <property type="match status" value="1"/>
</dbReference>
<keyword evidence="6" id="KW-0482">Metalloprotease</keyword>
<dbReference type="GO" id="GO:0006508">
    <property type="term" value="P:proteolysis"/>
    <property type="evidence" value="ECO:0007669"/>
    <property type="project" value="UniProtKB-KW"/>
</dbReference>
<evidence type="ECO:0000256" key="4">
    <source>
        <dbReference type="ARBA" id="ARBA00023136"/>
    </source>
</evidence>
<dbReference type="PANTHER" id="PTHR30168:SF0">
    <property type="entry name" value="INNER MEMBRANE PROTEIN"/>
    <property type="match status" value="1"/>
</dbReference>
<keyword evidence="7" id="KW-1185">Reference proteome</keyword>
<dbReference type="InterPro" id="IPR007343">
    <property type="entry name" value="Uncharacterised_pept_Zn_put"/>
</dbReference>
<dbReference type="RefSeq" id="WP_126464543.1">
    <property type="nucleotide sequence ID" value="NZ_JAUSWF010000005.1"/>
</dbReference>
<dbReference type="AlphaFoldDB" id="A0A448UZG6"/>
<keyword evidence="6" id="KW-0378">Hydrolase</keyword>
<evidence type="ECO:0000256" key="1">
    <source>
        <dbReference type="ARBA" id="ARBA00004167"/>
    </source>
</evidence>
<dbReference type="EMBL" id="LR134523">
    <property type="protein sequence ID" value="VEJ34247.1"/>
    <property type="molecule type" value="Genomic_DNA"/>
</dbReference>
<reference evidence="6 7" key="1">
    <citation type="submission" date="2018-12" db="EMBL/GenBank/DDBJ databases">
        <authorList>
            <consortium name="Pathogen Informatics"/>
        </authorList>
    </citation>
    <scope>NUCLEOTIDE SEQUENCE [LARGE SCALE GENOMIC DNA]</scope>
    <source>
        <strain evidence="6 7">NCTC13079</strain>
    </source>
</reference>